<reference evidence="1" key="2">
    <citation type="submission" date="2021-04" db="EMBL/GenBank/DDBJ databases">
        <title>Genome-wide patterns of bracovirus chromosomal integration into multiple host tissues during parasitism.</title>
        <authorList>
            <person name="Chebbi M.A.C."/>
        </authorList>
    </citation>
    <scope>NUCLEOTIDE SEQUENCE</scope>
    <source>
        <tissue evidence="1">Whole body</tissue>
    </source>
</reference>
<proteinExistence type="predicted"/>
<comment type="caution">
    <text evidence="1">The sequence shown here is derived from an EMBL/GenBank/DDBJ whole genome shotgun (WGS) entry which is preliminary data.</text>
</comment>
<protein>
    <submittedName>
        <fullName evidence="1">Uncharacterized protein</fullName>
    </submittedName>
</protein>
<name>A0A8J5UR41_9HYME</name>
<gene>
    <name evidence="1" type="ORF">G9C98_004254</name>
</gene>
<keyword evidence="2" id="KW-1185">Reference proteome</keyword>
<dbReference type="EMBL" id="JAAOIC020000048">
    <property type="protein sequence ID" value="KAG8036932.1"/>
    <property type="molecule type" value="Genomic_DNA"/>
</dbReference>
<reference evidence="1" key="1">
    <citation type="submission" date="2020-03" db="EMBL/GenBank/DDBJ databases">
        <authorList>
            <person name="Chebbi M.A."/>
            <person name="Drezen J.M."/>
        </authorList>
    </citation>
    <scope>NUCLEOTIDE SEQUENCE</scope>
    <source>
        <tissue evidence="1">Whole body</tissue>
    </source>
</reference>
<evidence type="ECO:0000313" key="1">
    <source>
        <dbReference type="EMBL" id="KAG8036932.1"/>
    </source>
</evidence>
<accession>A0A8J5UR41</accession>
<dbReference type="AlphaFoldDB" id="A0A8J5UR41"/>
<sequence length="106" mass="12469">MVIFLATRPRDQERLMLFPRVRLPTTRPVVTISVGATTSSSTTSSESSRNVFTVKLNNKTTTRRHLHAPGRIQGHRHQHQQQQQHLHHLVRCRRRARGRWFKRFLA</sequence>
<organism evidence="1 2">
    <name type="scientific">Cotesia typhae</name>
    <dbReference type="NCBI Taxonomy" id="2053667"/>
    <lineage>
        <taxon>Eukaryota</taxon>
        <taxon>Metazoa</taxon>
        <taxon>Ecdysozoa</taxon>
        <taxon>Arthropoda</taxon>
        <taxon>Hexapoda</taxon>
        <taxon>Insecta</taxon>
        <taxon>Pterygota</taxon>
        <taxon>Neoptera</taxon>
        <taxon>Endopterygota</taxon>
        <taxon>Hymenoptera</taxon>
        <taxon>Apocrita</taxon>
        <taxon>Ichneumonoidea</taxon>
        <taxon>Braconidae</taxon>
        <taxon>Microgastrinae</taxon>
        <taxon>Cotesia</taxon>
    </lineage>
</organism>
<dbReference type="Proteomes" id="UP000729913">
    <property type="component" value="Unassembled WGS sequence"/>
</dbReference>
<evidence type="ECO:0000313" key="2">
    <source>
        <dbReference type="Proteomes" id="UP000729913"/>
    </source>
</evidence>